<proteinExistence type="predicted"/>
<comment type="caution">
    <text evidence="1">The sequence shown here is derived from an EMBL/GenBank/DDBJ whole genome shotgun (WGS) entry which is preliminary data.</text>
</comment>
<evidence type="ECO:0000313" key="2">
    <source>
        <dbReference type="Proteomes" id="UP001524569"/>
    </source>
</evidence>
<dbReference type="Proteomes" id="UP001524569">
    <property type="component" value="Unassembled WGS sequence"/>
</dbReference>
<keyword evidence="2" id="KW-1185">Reference proteome</keyword>
<protein>
    <submittedName>
        <fullName evidence="1">Uncharacterized protein</fullName>
    </submittedName>
</protein>
<accession>A0ABT1UNC5</accession>
<dbReference type="RefSeq" id="WP_256612942.1">
    <property type="nucleotide sequence ID" value="NZ_JANIBM010000073.1"/>
</dbReference>
<sequence>MNDEHQIKVVVASDVSDRDGIGVEIYLGDDLALEIFRDDTKKSREVTLYKKGVPLSVVEESIAIFKREIPWELIDYGAHNQD</sequence>
<gene>
    <name evidence="1" type="ORF">NP603_21630</name>
</gene>
<name>A0ABT1UNC5_9GAMM</name>
<evidence type="ECO:0000313" key="1">
    <source>
        <dbReference type="EMBL" id="MCQ8183719.1"/>
    </source>
</evidence>
<organism evidence="1 2">
    <name type="scientific">Methylomonas aurea</name>
    <dbReference type="NCBI Taxonomy" id="2952224"/>
    <lineage>
        <taxon>Bacteria</taxon>
        <taxon>Pseudomonadati</taxon>
        <taxon>Pseudomonadota</taxon>
        <taxon>Gammaproteobacteria</taxon>
        <taxon>Methylococcales</taxon>
        <taxon>Methylococcaceae</taxon>
        <taxon>Methylomonas</taxon>
    </lineage>
</organism>
<dbReference type="EMBL" id="JANIBM010000073">
    <property type="protein sequence ID" value="MCQ8183719.1"/>
    <property type="molecule type" value="Genomic_DNA"/>
</dbReference>
<reference evidence="1 2" key="1">
    <citation type="submission" date="2022-07" db="EMBL/GenBank/DDBJ databases">
        <title>Methylomonas rivi sp. nov., Methylomonas rosea sp. nov., Methylomonas aureus sp. nov. and Methylomonas subterranea sp. nov., four novel methanotrophs isolated from a freshwater creek and the deep terrestrial subsurface.</title>
        <authorList>
            <person name="Abin C."/>
            <person name="Sankaranarayanan K."/>
            <person name="Garner C."/>
            <person name="Sindelar R."/>
            <person name="Kotary K."/>
            <person name="Garner R."/>
            <person name="Barclay S."/>
            <person name="Lawson P."/>
            <person name="Krumholz L."/>
        </authorList>
    </citation>
    <scope>NUCLEOTIDE SEQUENCE [LARGE SCALE GENOMIC DNA]</scope>
    <source>
        <strain evidence="1 2">SURF-1</strain>
    </source>
</reference>